<organism evidence="1 2">
    <name type="scientific">Salmonella enterica subsp. enterica serovar Poona</name>
    <dbReference type="NCBI Taxonomy" id="436295"/>
    <lineage>
        <taxon>Bacteria</taxon>
        <taxon>Pseudomonadati</taxon>
        <taxon>Pseudomonadota</taxon>
        <taxon>Gammaproteobacteria</taxon>
        <taxon>Enterobacterales</taxon>
        <taxon>Enterobacteriaceae</taxon>
        <taxon>Salmonella</taxon>
    </lineage>
</organism>
<evidence type="ECO:0000313" key="1">
    <source>
        <dbReference type="EMBL" id="TGD48405.1"/>
    </source>
</evidence>
<name>A0A4Z0KXP5_SALET</name>
<sequence>MENAMSRRKRILLTGNCEYELLGLSHLLAGMGYAVVRPEMSPPGAYDLALVALSAEPLAGWGRHLQDIRMLRAARPGPLVGRVRAGRRARRRRGGAAG</sequence>
<protein>
    <submittedName>
        <fullName evidence="1">Uncharacterized protein</fullName>
    </submittedName>
</protein>
<feature type="non-terminal residue" evidence="1">
    <location>
        <position position="98"/>
    </location>
</feature>
<reference evidence="1 2" key="1">
    <citation type="submission" date="2018-03" db="EMBL/GenBank/DDBJ databases">
        <title>Non-Typhoidal Salmonella genome sequencing and assembly.</title>
        <authorList>
            <person name="Matchawe C."/>
        </authorList>
    </citation>
    <scope>NUCLEOTIDE SEQUENCE [LARGE SCALE GENOMIC DNA]</scope>
    <source>
        <strain evidence="1 2">22sa</strain>
    </source>
</reference>
<proteinExistence type="predicted"/>
<dbReference type="Proteomes" id="UP000298196">
    <property type="component" value="Unassembled WGS sequence"/>
</dbReference>
<dbReference type="AlphaFoldDB" id="A0A4Z0KXP5"/>
<keyword evidence="2" id="KW-1185">Reference proteome</keyword>
<gene>
    <name evidence="1" type="ORF">C9F07_26845</name>
</gene>
<evidence type="ECO:0000313" key="2">
    <source>
        <dbReference type="Proteomes" id="UP000298196"/>
    </source>
</evidence>
<comment type="caution">
    <text evidence="1">The sequence shown here is derived from an EMBL/GenBank/DDBJ whole genome shotgun (WGS) entry which is preliminary data.</text>
</comment>
<dbReference type="EMBL" id="PYKI01002692">
    <property type="protein sequence ID" value="TGD48405.1"/>
    <property type="molecule type" value="Genomic_DNA"/>
</dbReference>
<accession>A0A4Z0KXP5</accession>